<evidence type="ECO:0000256" key="7">
    <source>
        <dbReference type="ARBA" id="ARBA00023237"/>
    </source>
</evidence>
<dbReference type="InterPro" id="IPR034746">
    <property type="entry name" value="POTRA"/>
</dbReference>
<feature type="domain" description="POTRA" evidence="10">
    <location>
        <begin position="369"/>
        <end position="442"/>
    </location>
</feature>
<dbReference type="Gene3D" id="2.40.160.50">
    <property type="entry name" value="membrane protein fhac: a member of the omp85/tpsb transporter family"/>
    <property type="match status" value="1"/>
</dbReference>
<keyword evidence="5 8" id="KW-0677">Repeat</keyword>
<comment type="similarity">
    <text evidence="8">Belongs to the BamA family.</text>
</comment>
<dbReference type="PANTHER" id="PTHR12815">
    <property type="entry name" value="SORTING AND ASSEMBLY MACHINERY SAMM50 PROTEIN FAMILY MEMBER"/>
    <property type="match status" value="1"/>
</dbReference>
<dbReference type="InterPro" id="IPR010827">
    <property type="entry name" value="BamA/TamA_POTRA"/>
</dbReference>
<evidence type="ECO:0000256" key="5">
    <source>
        <dbReference type="ARBA" id="ARBA00022737"/>
    </source>
</evidence>
<evidence type="ECO:0000313" key="12">
    <source>
        <dbReference type="Proteomes" id="UP001218364"/>
    </source>
</evidence>
<feature type="domain" description="POTRA" evidence="10">
    <location>
        <begin position="48"/>
        <end position="115"/>
    </location>
</feature>
<dbReference type="Pfam" id="PF07244">
    <property type="entry name" value="POTRA"/>
    <property type="match status" value="3"/>
</dbReference>
<dbReference type="AlphaFoldDB" id="A0AAW6KTP8"/>
<keyword evidence="6 8" id="KW-0472">Membrane</keyword>
<dbReference type="InterPro" id="IPR023707">
    <property type="entry name" value="OM_assembly_BamA"/>
</dbReference>
<dbReference type="InterPro" id="IPR039910">
    <property type="entry name" value="D15-like"/>
</dbReference>
<dbReference type="EMBL" id="JARCJK010000001">
    <property type="protein sequence ID" value="MDE4164524.1"/>
    <property type="molecule type" value="Genomic_DNA"/>
</dbReference>
<evidence type="ECO:0000259" key="10">
    <source>
        <dbReference type="PROSITE" id="PS51779"/>
    </source>
</evidence>
<proteinExistence type="inferred from homology"/>
<organism evidence="11 12">
    <name type="scientific">Phaeobacter gallaeciensis</name>
    <dbReference type="NCBI Taxonomy" id="60890"/>
    <lineage>
        <taxon>Bacteria</taxon>
        <taxon>Pseudomonadati</taxon>
        <taxon>Pseudomonadota</taxon>
        <taxon>Alphaproteobacteria</taxon>
        <taxon>Rhodobacterales</taxon>
        <taxon>Roseobacteraceae</taxon>
        <taxon>Phaeobacter</taxon>
    </lineage>
</organism>
<dbReference type="PIRSF" id="PIRSF006076">
    <property type="entry name" value="OM_assembly_OMP85"/>
    <property type="match status" value="1"/>
</dbReference>
<evidence type="ECO:0000256" key="8">
    <source>
        <dbReference type="HAMAP-Rule" id="MF_01430"/>
    </source>
</evidence>
<evidence type="ECO:0000256" key="1">
    <source>
        <dbReference type="ARBA" id="ARBA00004370"/>
    </source>
</evidence>
<dbReference type="Pfam" id="PF01103">
    <property type="entry name" value="Omp85"/>
    <property type="match status" value="1"/>
</dbReference>
<comment type="subunit">
    <text evidence="8">Part of the Bam complex.</text>
</comment>
<accession>A0AAW6KTP8</accession>
<gene>
    <name evidence="8 11" type="primary">bamA</name>
    <name evidence="11" type="ORF">PXK24_02385</name>
</gene>
<name>A0AAW6KTP8_9RHOB</name>
<dbReference type="NCBIfam" id="TIGR03303">
    <property type="entry name" value="OM_YaeT"/>
    <property type="match status" value="1"/>
</dbReference>
<evidence type="ECO:0000256" key="3">
    <source>
        <dbReference type="ARBA" id="ARBA00022692"/>
    </source>
</evidence>
<dbReference type="InterPro" id="IPR000184">
    <property type="entry name" value="Bac_surfAg_D15"/>
</dbReference>
<dbReference type="Proteomes" id="UP001218364">
    <property type="component" value="Unassembled WGS sequence"/>
</dbReference>
<keyword evidence="7 8" id="KW-0998">Cell outer membrane</keyword>
<feature type="domain" description="POTRA" evidence="10">
    <location>
        <begin position="116"/>
        <end position="193"/>
    </location>
</feature>
<dbReference type="GO" id="GO:0009279">
    <property type="term" value="C:cell outer membrane"/>
    <property type="evidence" value="ECO:0007669"/>
    <property type="project" value="UniProtKB-SubCell"/>
</dbReference>
<dbReference type="PROSITE" id="PS51779">
    <property type="entry name" value="POTRA"/>
    <property type="match status" value="4"/>
</dbReference>
<protein>
    <recommendedName>
        <fullName evidence="8 9">Outer membrane protein assembly factor BamA</fullName>
    </recommendedName>
</protein>
<dbReference type="GO" id="GO:0043165">
    <property type="term" value="P:Gram-negative-bacterium-type cell outer membrane assembly"/>
    <property type="evidence" value="ECO:0007669"/>
    <property type="project" value="UniProtKB-UniRule"/>
</dbReference>
<evidence type="ECO:0000256" key="9">
    <source>
        <dbReference type="NCBIfam" id="TIGR03303"/>
    </source>
</evidence>
<dbReference type="GO" id="GO:0051205">
    <property type="term" value="P:protein insertion into membrane"/>
    <property type="evidence" value="ECO:0007669"/>
    <property type="project" value="UniProtKB-UniRule"/>
</dbReference>
<evidence type="ECO:0000256" key="4">
    <source>
        <dbReference type="ARBA" id="ARBA00022729"/>
    </source>
</evidence>
<sequence length="801" mass="89035">MVRGKVVGTSCGVRTKRTNILYRSVSSAVLAVALGFVLTPSFASAQSYQFNSVRVEGNQRIQSDTIVSYAALERGKPVSAGQLNDAYQRILDSGVFETVELVPSGNSLIIKVTEFPTINQINFEGNRRIKDDKLAELIESAPRRVFRAAQAERDAETIAAAYGAQGRLASRVTPRIIRRSDNRVDLVFEIAEGDTIEVERVSFVGNKVYSDRRLRRVLETKQAGLLRTFINKDTLIEDRLQFDRQVLRDFYLSRGYVDFRVNSTNAEVTRERDAVYLVVDVTEGQQFEFGNISVTSEIAEADADLYRSALKVKPGVTYSPLIVERSIEMLETLATRQGIDFLRVEPRVTRNDRDLTLDVEFAMVRGPRVFVERIDIEGNTTTLDRVIRQKFRSVEGDPFNPREIRDAAERIRALGFFAKSDVDVREGSSESQVIVDVNVEEQPTGSLSLGGAYSVNDGFGVNVGLTENNFLGRGQRLSFSIATAQESEEYVLGFTEPHLLGRDLKFDLDLGVSETDSSYAEYDTSRAFFRPALTFNVTEDTTLEVRYTWADSEMIRRDDVSFVGGTYPVAGPVIRSEINQGSKTSSSLGFTYSYDSRLTGLDPNIGFTMQVGADYAGLGGDSEYLRTTAKLVAQRKILNEEVTLRATLETGSLHWMGDDYSRSIDRFVLTPSVMRGFEPGGIGPRDTAPRADGGSYDDFLGGNVYAVARFDAEFPLGLPEELGLRGGLFYDVGNLWGLQDVDTPASGGFVVGRNGSFRHVVGFSVLWTTAFGPLRFNFSNAVKKEDFDKEQSFDLTLQARF</sequence>
<dbReference type="Gene3D" id="3.10.20.310">
    <property type="entry name" value="membrane protein fhac"/>
    <property type="match status" value="5"/>
</dbReference>
<feature type="domain" description="POTRA" evidence="10">
    <location>
        <begin position="196"/>
        <end position="284"/>
    </location>
</feature>
<comment type="caution">
    <text evidence="11">The sequence shown here is derived from an EMBL/GenBank/DDBJ whole genome shotgun (WGS) entry which is preliminary data.</text>
</comment>
<comment type="function">
    <text evidence="8">Part of the outer membrane protein assembly complex, which is involved in assembly and insertion of beta-barrel proteins into the outer membrane.</text>
</comment>
<keyword evidence="2 8" id="KW-1134">Transmembrane beta strand</keyword>
<evidence type="ECO:0000256" key="2">
    <source>
        <dbReference type="ARBA" id="ARBA00022452"/>
    </source>
</evidence>
<evidence type="ECO:0000256" key="6">
    <source>
        <dbReference type="ARBA" id="ARBA00023136"/>
    </source>
</evidence>
<keyword evidence="4 8" id="KW-0732">Signal</keyword>
<dbReference type="HAMAP" id="MF_01430">
    <property type="entry name" value="OM_assembly_BamA"/>
    <property type="match status" value="1"/>
</dbReference>
<comment type="subcellular location">
    <subcellularLocation>
        <location evidence="8">Cell outer membrane</location>
    </subcellularLocation>
    <subcellularLocation>
        <location evidence="1">Membrane</location>
    </subcellularLocation>
</comment>
<dbReference type="PANTHER" id="PTHR12815:SF23">
    <property type="entry name" value="OUTER MEMBRANE PROTEIN ASSEMBLY FACTOR BAMA"/>
    <property type="match status" value="1"/>
</dbReference>
<reference evidence="11 12" key="1">
    <citation type="submission" date="2023-02" db="EMBL/GenBank/DDBJ databases">
        <title>Population genomics of bacteria associated with diatom.</title>
        <authorList>
            <person name="Xie J."/>
            <person name="Wang H."/>
        </authorList>
    </citation>
    <scope>NUCLEOTIDE SEQUENCE [LARGE SCALE GENOMIC DNA]</scope>
    <source>
        <strain evidence="11 12">PT47_8</strain>
    </source>
</reference>
<keyword evidence="3 8" id="KW-0812">Transmembrane</keyword>
<dbReference type="RefSeq" id="WP_065273430.1">
    <property type="nucleotide sequence ID" value="NZ_CP015124.1"/>
</dbReference>
<evidence type="ECO:0000313" key="11">
    <source>
        <dbReference type="EMBL" id="MDE4164524.1"/>
    </source>
</evidence>